<evidence type="ECO:0000256" key="1">
    <source>
        <dbReference type="SAM" id="Phobius"/>
    </source>
</evidence>
<reference evidence="2 3" key="1">
    <citation type="journal article" date="2013" name="Genome Announc.">
        <title>Draft Genome Sequence of Desulfotignum phosphitoxidans DSM 13687 Strain FiPS-3.</title>
        <authorList>
            <person name="Poehlein A."/>
            <person name="Daniel R."/>
            <person name="Simeonova D.D."/>
        </authorList>
    </citation>
    <scope>NUCLEOTIDE SEQUENCE [LARGE SCALE GENOMIC DNA]</scope>
    <source>
        <strain evidence="2 3">DSM 13687</strain>
    </source>
</reference>
<dbReference type="PATRIC" id="fig|1286635.3.peg.4214"/>
<comment type="caution">
    <text evidence="2">The sequence shown here is derived from an EMBL/GenBank/DDBJ whole genome shotgun (WGS) entry which is preliminary data.</text>
</comment>
<keyword evidence="1" id="KW-1133">Transmembrane helix</keyword>
<evidence type="ECO:0008006" key="4">
    <source>
        <dbReference type="Google" id="ProtNLM"/>
    </source>
</evidence>
<accession>S0FX93</accession>
<dbReference type="OrthoDB" id="5471415at2"/>
<evidence type="ECO:0000313" key="3">
    <source>
        <dbReference type="Proteomes" id="UP000014216"/>
    </source>
</evidence>
<keyword evidence="3" id="KW-1185">Reference proteome</keyword>
<feature type="transmembrane region" description="Helical" evidence="1">
    <location>
        <begin position="7"/>
        <end position="31"/>
    </location>
</feature>
<proteinExistence type="predicted"/>
<keyword evidence="1" id="KW-0812">Transmembrane</keyword>
<dbReference type="Proteomes" id="UP000014216">
    <property type="component" value="Unassembled WGS sequence"/>
</dbReference>
<name>S0FX93_9BACT</name>
<sequence>MIFSEKGSVLVIVITGITIIAAIGAGLAAMVSSGARTGANHSLSVQALYAAESGLEWAQYTITKEGTDCEKVKLNQEKTNDEKLVQADFLIKEAILVGNDCKVTATGWVGSQASPLAKRESTSNFSIAGNNGGDNFLDLIKDAFLYGSNLEFSGDNVEGPGATIVIQEGLKTPDLNRGAEISVSNIFFGDDVKLNSGSASLGSSSEPGIIFINGDLDLWEGARNIYGDVYVKGDFQLKDARIYGNVYVEGDNGDNGDVKLGWTPWLADESRIYYTGSLSHPNNYDTSILDKVIKVDNIEDAPGYIKGIAMPDYGIPEPRSDEWYADKGYASSGILVDDLKIFADSYVSNSWRPAAEDVVIVSKGDISITGLGGSGLTGVLFAPYGKVTFNGGFFTGTVIARDGFNVTSGGTTVTFKSIEDFFDDNPEDIPMSVE</sequence>
<gene>
    <name evidence="2" type="ORF">Dpo_12c00320</name>
</gene>
<dbReference type="AlphaFoldDB" id="S0FX93"/>
<organism evidence="2 3">
    <name type="scientific">Desulfotignum phosphitoxidans DSM 13687</name>
    <dbReference type="NCBI Taxonomy" id="1286635"/>
    <lineage>
        <taxon>Bacteria</taxon>
        <taxon>Pseudomonadati</taxon>
        <taxon>Thermodesulfobacteriota</taxon>
        <taxon>Desulfobacteria</taxon>
        <taxon>Desulfobacterales</taxon>
        <taxon>Desulfobacteraceae</taxon>
        <taxon>Desulfotignum</taxon>
    </lineage>
</organism>
<protein>
    <recommendedName>
        <fullName evidence="4">Type 4 fimbrial biogenesis protein PilX N-terminal domain-containing protein</fullName>
    </recommendedName>
</protein>
<dbReference type="EMBL" id="APJX01000012">
    <property type="protein sequence ID" value="EMS77754.1"/>
    <property type="molecule type" value="Genomic_DNA"/>
</dbReference>
<keyword evidence="1" id="KW-0472">Membrane</keyword>
<dbReference type="RefSeq" id="WP_006968192.1">
    <property type="nucleotide sequence ID" value="NZ_APJX01000012.1"/>
</dbReference>
<evidence type="ECO:0000313" key="2">
    <source>
        <dbReference type="EMBL" id="EMS77754.1"/>
    </source>
</evidence>